<evidence type="ECO:0000313" key="4">
    <source>
        <dbReference type="Proteomes" id="UP000186143"/>
    </source>
</evidence>
<dbReference type="InterPro" id="IPR036390">
    <property type="entry name" value="WH_DNA-bd_sf"/>
</dbReference>
<dbReference type="GO" id="GO:0003677">
    <property type="term" value="F:DNA binding"/>
    <property type="evidence" value="ECO:0007669"/>
    <property type="project" value="UniProtKB-KW"/>
</dbReference>
<dbReference type="Gene3D" id="1.10.10.10">
    <property type="entry name" value="Winged helix-like DNA-binding domain superfamily/Winged helix DNA-binding domain"/>
    <property type="match status" value="1"/>
</dbReference>
<protein>
    <submittedName>
        <fullName evidence="3">DNA-binding protein</fullName>
    </submittedName>
</protein>
<dbReference type="InterPro" id="IPR026881">
    <property type="entry name" value="WYL_dom"/>
</dbReference>
<dbReference type="Pfam" id="PF08279">
    <property type="entry name" value="HTH_11"/>
    <property type="match status" value="1"/>
</dbReference>
<name>A0A1Q9APM3_9HYPH</name>
<evidence type="ECO:0000313" key="3">
    <source>
        <dbReference type="EMBL" id="OLP57377.1"/>
    </source>
</evidence>
<gene>
    <name evidence="3" type="ORF">BJF92_16410</name>
</gene>
<dbReference type="PANTHER" id="PTHR34580">
    <property type="match status" value="1"/>
</dbReference>
<reference evidence="3 4" key="1">
    <citation type="submission" date="2016-09" db="EMBL/GenBank/DDBJ databases">
        <title>Rhizobium sp. nov., a novel species isolated from the rice rhizosphere.</title>
        <authorList>
            <person name="Zhao J."/>
            <person name="Zhang X."/>
        </authorList>
    </citation>
    <scope>NUCLEOTIDE SEQUENCE [LARGE SCALE GENOMIC DNA]</scope>
    <source>
        <strain evidence="3 4">MH17</strain>
    </source>
</reference>
<organism evidence="3 4">
    <name type="scientific">Xaviernesmea rhizosphaerae</name>
    <dbReference type="NCBI Taxonomy" id="1672749"/>
    <lineage>
        <taxon>Bacteria</taxon>
        <taxon>Pseudomonadati</taxon>
        <taxon>Pseudomonadota</taxon>
        <taxon>Alphaproteobacteria</taxon>
        <taxon>Hyphomicrobiales</taxon>
        <taxon>Rhizobiaceae</taxon>
        <taxon>Rhizobium/Agrobacterium group</taxon>
        <taxon>Xaviernesmea</taxon>
    </lineage>
</organism>
<dbReference type="SUPFAM" id="SSF46785">
    <property type="entry name" value="Winged helix' DNA-binding domain"/>
    <property type="match status" value="1"/>
</dbReference>
<dbReference type="STRING" id="1672749.BJF92_16410"/>
<dbReference type="Proteomes" id="UP000186143">
    <property type="component" value="Unassembled WGS sequence"/>
</dbReference>
<sequence length="240" mass="26948">MSRASRLITLIEILRRHRFPVSAAALAAETGVSVRTLYRDIDTLRGQGADIAGEAGLGYVLRPGFTLPPLMFGEDEIEAVALGLRWVTARGDGDLARAAEQALAKIEAVLPAPLAERLQQQNLLVGPARQEAERIDTASLRAAIRAEIKLDLAYRDGAGAVSQRIVWPFALGFFETTRILIAWCELRGAIRHFRTDRIDNLLRLDQRYPKRRAQLLAEWRRQQLERRPVRLQSLNAPDRN</sequence>
<dbReference type="OrthoDB" id="9807255at2"/>
<evidence type="ECO:0000259" key="2">
    <source>
        <dbReference type="Pfam" id="PF13280"/>
    </source>
</evidence>
<dbReference type="PROSITE" id="PS52050">
    <property type="entry name" value="WYL"/>
    <property type="match status" value="1"/>
</dbReference>
<feature type="domain" description="WYL" evidence="2">
    <location>
        <begin position="139"/>
        <end position="201"/>
    </location>
</feature>
<dbReference type="AlphaFoldDB" id="A0A1Q9APM3"/>
<feature type="domain" description="Helix-turn-helix type 11" evidence="1">
    <location>
        <begin position="6"/>
        <end position="59"/>
    </location>
</feature>
<proteinExistence type="predicted"/>
<dbReference type="InterPro" id="IPR013196">
    <property type="entry name" value="HTH_11"/>
</dbReference>
<dbReference type="PANTHER" id="PTHR34580:SF3">
    <property type="entry name" value="PROTEIN PAFB"/>
    <property type="match status" value="1"/>
</dbReference>
<comment type="caution">
    <text evidence="3">The sequence shown here is derived from an EMBL/GenBank/DDBJ whole genome shotgun (WGS) entry which is preliminary data.</text>
</comment>
<keyword evidence="3" id="KW-0238">DNA-binding</keyword>
<dbReference type="RefSeq" id="WP_075633114.1">
    <property type="nucleotide sequence ID" value="NZ_MKIO01000018.1"/>
</dbReference>
<dbReference type="EMBL" id="MKIO01000018">
    <property type="protein sequence ID" value="OLP57377.1"/>
    <property type="molecule type" value="Genomic_DNA"/>
</dbReference>
<dbReference type="Pfam" id="PF13280">
    <property type="entry name" value="WYL"/>
    <property type="match status" value="1"/>
</dbReference>
<evidence type="ECO:0000259" key="1">
    <source>
        <dbReference type="Pfam" id="PF08279"/>
    </source>
</evidence>
<accession>A0A1Q9APM3</accession>
<dbReference type="InterPro" id="IPR051534">
    <property type="entry name" value="CBASS_pafABC_assoc_protein"/>
</dbReference>
<dbReference type="InterPro" id="IPR036388">
    <property type="entry name" value="WH-like_DNA-bd_sf"/>
</dbReference>